<dbReference type="PANTHER" id="PTHR45947">
    <property type="entry name" value="SULFOQUINOVOSYL TRANSFERASE SQD2"/>
    <property type="match status" value="1"/>
</dbReference>
<reference evidence="2 4" key="1">
    <citation type="submission" date="2015-03" db="EMBL/GenBank/DDBJ databases">
        <authorList>
            <person name="Hassan Y.I."/>
            <person name="Lepp D."/>
            <person name="Zhou T."/>
        </authorList>
    </citation>
    <scope>NUCLEOTIDE SEQUENCE [LARGE SCALE GENOMIC DNA]</scope>
    <source>
        <strain evidence="2 4">DSM 17137</strain>
    </source>
</reference>
<evidence type="ECO:0000313" key="5">
    <source>
        <dbReference type="Proteomes" id="UP000184533"/>
    </source>
</evidence>
<proteinExistence type="predicted"/>
<dbReference type="EMBL" id="FQVC01000015">
    <property type="protein sequence ID" value="SHF84228.1"/>
    <property type="molecule type" value="Genomic_DNA"/>
</dbReference>
<accession>A0A0F5LV85</accession>
<name>A0A0F5LV85_9HYPH</name>
<reference evidence="3 5" key="2">
    <citation type="submission" date="2016-11" db="EMBL/GenBank/DDBJ databases">
        <authorList>
            <person name="Jaros S."/>
            <person name="Januszkiewicz K."/>
            <person name="Wedrychowicz H."/>
        </authorList>
    </citation>
    <scope>NUCLEOTIDE SEQUENCE [LARGE SCALE GENOMIC DNA]</scope>
    <source>
        <strain evidence="3 5">DSM 17137</strain>
    </source>
</reference>
<protein>
    <submittedName>
        <fullName evidence="3">Glycosyl transferases group 1</fullName>
    </submittedName>
</protein>
<dbReference type="PATRIC" id="fig|1121477.3.peg.1885"/>
<dbReference type="STRING" id="1121477.SAMN02745223_03681"/>
<keyword evidence="3" id="KW-0808">Transferase</keyword>
<dbReference type="AlphaFoldDB" id="A0A0F5LV85"/>
<gene>
    <name evidence="3" type="ORF">SAMN02745223_03681</name>
    <name evidence="2" type="ORF">VW29_04085</name>
</gene>
<evidence type="ECO:0000313" key="4">
    <source>
        <dbReference type="Proteomes" id="UP000033608"/>
    </source>
</evidence>
<evidence type="ECO:0000313" key="2">
    <source>
        <dbReference type="EMBL" id="KKB86074.1"/>
    </source>
</evidence>
<dbReference type="InterPro" id="IPR050194">
    <property type="entry name" value="Glycosyltransferase_grp1"/>
</dbReference>
<evidence type="ECO:0000259" key="1">
    <source>
        <dbReference type="Pfam" id="PF00534"/>
    </source>
</evidence>
<dbReference type="Gene3D" id="3.40.50.2000">
    <property type="entry name" value="Glycogen Phosphorylase B"/>
    <property type="match status" value="1"/>
</dbReference>
<evidence type="ECO:0000313" key="3">
    <source>
        <dbReference type="EMBL" id="SHF84228.1"/>
    </source>
</evidence>
<dbReference type="Proteomes" id="UP000033608">
    <property type="component" value="Unassembled WGS sequence"/>
</dbReference>
<dbReference type="Proteomes" id="UP000184533">
    <property type="component" value="Unassembled WGS sequence"/>
</dbReference>
<dbReference type="SUPFAM" id="SSF53756">
    <property type="entry name" value="UDP-Glycosyltransferase/glycogen phosphorylase"/>
    <property type="match status" value="1"/>
</dbReference>
<organism evidence="2 4">
    <name type="scientific">Devosia limi DSM 17137</name>
    <dbReference type="NCBI Taxonomy" id="1121477"/>
    <lineage>
        <taxon>Bacteria</taxon>
        <taxon>Pseudomonadati</taxon>
        <taxon>Pseudomonadota</taxon>
        <taxon>Alphaproteobacteria</taxon>
        <taxon>Hyphomicrobiales</taxon>
        <taxon>Devosiaceae</taxon>
        <taxon>Devosia</taxon>
    </lineage>
</organism>
<sequence>MTYDSKRLLLVTHVSLRLDGDRLLIDDQTAAGLRQWCRHFDAVTYYGVEADADDSSVTWVDVSDRPFGDRCELHALPRAYKPQQMARSYRQTRATLARAIASHHYLCFTIGGLVGDWPAVAALEASRQGRPYAAWLDRVEPAIIRQSLGNASLKRRLGASATLPLMERYHRHLLKRSRVALLQGGDTFEHYRPWNENSHCIYDTHTTADDQIGPAQLEQKRQRVRSEQPLAIIYVGRAAEMKGPDDWLDVLEGLARQNVPFQARWIGDGPALADMRHRVDGGPLRDRVQLTGFEGDRDAVFAALRASDIVLYCHKTPESPRSLIEALVAGCPIVGYETAYPRELTRLRGGGAFAPQDDVEGLVATIARLHRDRALLERLVTAAAASGSTYDEDTVYAARAALMQQAGSAPRQ</sequence>
<dbReference type="Pfam" id="PF00534">
    <property type="entry name" value="Glycos_transf_1"/>
    <property type="match status" value="1"/>
</dbReference>
<dbReference type="EMBL" id="LAJF01000041">
    <property type="protein sequence ID" value="KKB86074.1"/>
    <property type="molecule type" value="Genomic_DNA"/>
</dbReference>
<dbReference type="PANTHER" id="PTHR45947:SF3">
    <property type="entry name" value="SULFOQUINOVOSYL TRANSFERASE SQD2"/>
    <property type="match status" value="1"/>
</dbReference>
<dbReference type="GO" id="GO:0016757">
    <property type="term" value="F:glycosyltransferase activity"/>
    <property type="evidence" value="ECO:0007669"/>
    <property type="project" value="InterPro"/>
</dbReference>
<dbReference type="OrthoDB" id="503550at2"/>
<keyword evidence="4" id="KW-1185">Reference proteome</keyword>
<feature type="domain" description="Glycosyl transferase family 1" evidence="1">
    <location>
        <begin position="218"/>
        <end position="383"/>
    </location>
</feature>
<dbReference type="InterPro" id="IPR001296">
    <property type="entry name" value="Glyco_trans_1"/>
</dbReference>
<dbReference type="RefSeq" id="WP_046134027.1">
    <property type="nucleotide sequence ID" value="NZ_FQVC01000015.1"/>
</dbReference>